<dbReference type="RefSeq" id="WP_191872807.1">
    <property type="nucleotide sequence ID" value="NZ_BMTD01000003.1"/>
</dbReference>
<evidence type="ECO:0000313" key="3">
    <source>
        <dbReference type="Proteomes" id="UP000618795"/>
    </source>
</evidence>
<reference evidence="2" key="1">
    <citation type="journal article" date="2014" name="Int. J. Syst. Evol. Microbiol.">
        <title>Complete genome sequence of Corynebacterium casei LMG S-19264T (=DSM 44701T), isolated from a smear-ripened cheese.</title>
        <authorList>
            <consortium name="US DOE Joint Genome Institute (JGI-PGF)"/>
            <person name="Walter F."/>
            <person name="Albersmeier A."/>
            <person name="Kalinowski J."/>
            <person name="Ruckert C."/>
        </authorList>
    </citation>
    <scope>NUCLEOTIDE SEQUENCE</scope>
    <source>
        <strain evidence="2">JCM 4369</strain>
    </source>
</reference>
<dbReference type="PROSITE" id="PS51257">
    <property type="entry name" value="PROKAR_LIPOPROTEIN"/>
    <property type="match status" value="1"/>
</dbReference>
<gene>
    <name evidence="2" type="ORF">GCM10010260_21550</name>
</gene>
<dbReference type="Proteomes" id="UP000618795">
    <property type="component" value="Unassembled WGS sequence"/>
</dbReference>
<keyword evidence="1" id="KW-0732">Signal</keyword>
<dbReference type="AlphaFoldDB" id="A0A918M9I2"/>
<dbReference type="EMBL" id="BMTD01000003">
    <property type="protein sequence ID" value="GGU87762.1"/>
    <property type="molecule type" value="Genomic_DNA"/>
</dbReference>
<accession>A0A918M9I2</accession>
<evidence type="ECO:0000313" key="2">
    <source>
        <dbReference type="EMBL" id="GGU87762.1"/>
    </source>
</evidence>
<feature type="signal peptide" evidence="1">
    <location>
        <begin position="1"/>
        <end position="21"/>
    </location>
</feature>
<organism evidence="2 3">
    <name type="scientific">Streptomyces filipinensis</name>
    <dbReference type="NCBI Taxonomy" id="66887"/>
    <lineage>
        <taxon>Bacteria</taxon>
        <taxon>Bacillati</taxon>
        <taxon>Actinomycetota</taxon>
        <taxon>Actinomycetes</taxon>
        <taxon>Kitasatosporales</taxon>
        <taxon>Streptomycetaceae</taxon>
        <taxon>Streptomyces</taxon>
    </lineage>
</organism>
<evidence type="ECO:0000256" key="1">
    <source>
        <dbReference type="SAM" id="SignalP"/>
    </source>
</evidence>
<feature type="chain" id="PRO_5038604165" evidence="1">
    <location>
        <begin position="22"/>
        <end position="313"/>
    </location>
</feature>
<sequence length="313" mass="34013">MRRVLPHALVGLLALSACGFADQDDPADEARGLNSMAALPLHAYLPDPASDGAKAVSRARWTLGKKCMVELGFAGFAALDTRSLDSTYPVRQGTLTGDDDMPGDNTPYGITDPALAAEHGYHNREPDTSAQPQEWPADQYTALTGGFEPGDSHRTHGHRIPEGGCLGRATRKIYGPAPKAVKVDGVQLSGSYSLALELWHDSRDRASKDPAWKKADRAWAACMKKKGFSYSDPDKASLDTDWFGHKEPTDKEKKTAAADARCKLDTGYVPAVHALEARAQESLIRGHKRDLEAQRAAERRAIRNARTINSQAK</sequence>
<comment type="caution">
    <text evidence="2">The sequence shown here is derived from an EMBL/GenBank/DDBJ whole genome shotgun (WGS) entry which is preliminary data.</text>
</comment>
<protein>
    <submittedName>
        <fullName evidence="2">Uncharacterized protein</fullName>
    </submittedName>
</protein>
<reference evidence="2" key="2">
    <citation type="submission" date="2020-09" db="EMBL/GenBank/DDBJ databases">
        <authorList>
            <person name="Sun Q."/>
            <person name="Ohkuma M."/>
        </authorList>
    </citation>
    <scope>NUCLEOTIDE SEQUENCE</scope>
    <source>
        <strain evidence="2">JCM 4369</strain>
    </source>
</reference>
<name>A0A918M9I2_9ACTN</name>
<proteinExistence type="predicted"/>
<keyword evidence="3" id="KW-1185">Reference proteome</keyword>